<accession>A0A813E242</accession>
<gene>
    <name evidence="2" type="ORF">PGLA1383_LOCUS12838</name>
</gene>
<dbReference type="AlphaFoldDB" id="A0A813E242"/>
<reference evidence="2" key="1">
    <citation type="submission" date="2021-02" db="EMBL/GenBank/DDBJ databases">
        <authorList>
            <person name="Dougan E. K."/>
            <person name="Rhodes N."/>
            <person name="Thang M."/>
            <person name="Chan C."/>
        </authorList>
    </citation>
    <scope>NUCLEOTIDE SEQUENCE</scope>
</reference>
<dbReference type="EMBL" id="CAJNNV010006928">
    <property type="protein sequence ID" value="CAE8594279.1"/>
    <property type="molecule type" value="Genomic_DNA"/>
</dbReference>
<protein>
    <submittedName>
        <fullName evidence="2">Uncharacterized protein</fullName>
    </submittedName>
</protein>
<proteinExistence type="predicted"/>
<evidence type="ECO:0000313" key="3">
    <source>
        <dbReference type="Proteomes" id="UP000654075"/>
    </source>
</evidence>
<dbReference type="OrthoDB" id="431852at2759"/>
<comment type="caution">
    <text evidence="2">The sequence shown here is derived from an EMBL/GenBank/DDBJ whole genome shotgun (WGS) entry which is preliminary data.</text>
</comment>
<sequence>ANDAGNETPGHPSDAEQSDGEGPTQEDAQEEERKDDLPEEAAGLGSQGAESNDEDEEEIGEPALREAFQEFASSHCPLLAAFGEASDTTAVSGLLEAAAFLLRRALEDFQSLEAEGGAADPDDLERKVEKRWLPGLSVSSLRSGFQAHFSSGDDLEARFGASLACLEELRLFVPLPCGDDFREVLPAAAAAYCIRKKPEYVKGEVEEAPPFFFQNPHVGRHWASRFVPNDTPLQRRLRAAAACVAQAAGASISSAGLKGMLLPLWLVAPCAWVDATGRLNVPLLRFASLHLLQQLLRTPCVSAEELAQQVCVLDVCEVEFLLDGLAMADALERVTASTRSLDSSALSYGRRLEVPLYLARLLTMPLRTDSRLDKS</sequence>
<evidence type="ECO:0000313" key="2">
    <source>
        <dbReference type="EMBL" id="CAE8594279.1"/>
    </source>
</evidence>
<dbReference type="Proteomes" id="UP000654075">
    <property type="component" value="Unassembled WGS sequence"/>
</dbReference>
<organism evidence="2 3">
    <name type="scientific">Polarella glacialis</name>
    <name type="common">Dinoflagellate</name>
    <dbReference type="NCBI Taxonomy" id="89957"/>
    <lineage>
        <taxon>Eukaryota</taxon>
        <taxon>Sar</taxon>
        <taxon>Alveolata</taxon>
        <taxon>Dinophyceae</taxon>
        <taxon>Suessiales</taxon>
        <taxon>Suessiaceae</taxon>
        <taxon>Polarella</taxon>
    </lineage>
</organism>
<name>A0A813E242_POLGL</name>
<feature type="non-terminal residue" evidence="2">
    <location>
        <position position="375"/>
    </location>
</feature>
<feature type="region of interest" description="Disordered" evidence="1">
    <location>
        <begin position="1"/>
        <end position="59"/>
    </location>
</feature>
<keyword evidence="3" id="KW-1185">Reference proteome</keyword>
<evidence type="ECO:0000256" key="1">
    <source>
        <dbReference type="SAM" id="MobiDB-lite"/>
    </source>
</evidence>